<dbReference type="RefSeq" id="WP_191813112.1">
    <property type="nucleotide sequence ID" value="NZ_JACSPV010000019.1"/>
</dbReference>
<evidence type="ECO:0000313" key="1">
    <source>
        <dbReference type="EMBL" id="MBD8005821.1"/>
    </source>
</evidence>
<sequence>MANWGDVIYLIALEKSVDDEGFENNHPTPGEPRKVYANRKSVRSEEFHAAKQKGVTLSYMFEVRSIEYEGEEQLKYNDKDYTVYRTYDKGEIIEIICHRKGDDHAS</sequence>
<accession>A0ABR8VM38</accession>
<organism evidence="1 2">
    <name type="scientific">Bacillus norwichensis</name>
    <dbReference type="NCBI Taxonomy" id="2762217"/>
    <lineage>
        <taxon>Bacteria</taxon>
        <taxon>Bacillati</taxon>
        <taxon>Bacillota</taxon>
        <taxon>Bacilli</taxon>
        <taxon>Bacillales</taxon>
        <taxon>Bacillaceae</taxon>
        <taxon>Bacillus</taxon>
    </lineage>
</organism>
<reference evidence="1 2" key="1">
    <citation type="submission" date="2020-08" db="EMBL/GenBank/DDBJ databases">
        <title>A Genomic Blueprint of the Chicken Gut Microbiome.</title>
        <authorList>
            <person name="Gilroy R."/>
            <person name="Ravi A."/>
            <person name="Getino M."/>
            <person name="Pursley I."/>
            <person name="Horton D.L."/>
            <person name="Alikhan N.-F."/>
            <person name="Baker D."/>
            <person name="Gharbi K."/>
            <person name="Hall N."/>
            <person name="Watson M."/>
            <person name="Adriaenssens E.M."/>
            <person name="Foster-Nyarko E."/>
            <person name="Jarju S."/>
            <person name="Secka A."/>
            <person name="Antonio M."/>
            <person name="Oren A."/>
            <person name="Chaudhuri R."/>
            <person name="La Ragione R.M."/>
            <person name="Hildebrand F."/>
            <person name="Pallen M.J."/>
        </authorList>
    </citation>
    <scope>NUCLEOTIDE SEQUENCE [LARGE SCALE GENOMIC DNA]</scope>
    <source>
        <strain evidence="1 2">Sa1BUA2</strain>
    </source>
</reference>
<name>A0ABR8VM38_9BACI</name>
<protein>
    <submittedName>
        <fullName evidence="1">Head-tail adaptor protein</fullName>
    </submittedName>
</protein>
<keyword evidence="2" id="KW-1185">Reference proteome</keyword>
<evidence type="ECO:0000313" key="2">
    <source>
        <dbReference type="Proteomes" id="UP000648182"/>
    </source>
</evidence>
<gene>
    <name evidence="1" type="ORF">H9631_12100</name>
</gene>
<dbReference type="Proteomes" id="UP000648182">
    <property type="component" value="Unassembled WGS sequence"/>
</dbReference>
<proteinExistence type="predicted"/>
<comment type="caution">
    <text evidence="1">The sequence shown here is derived from an EMBL/GenBank/DDBJ whole genome shotgun (WGS) entry which is preliminary data.</text>
</comment>
<dbReference type="EMBL" id="JACSPV010000019">
    <property type="protein sequence ID" value="MBD8005821.1"/>
    <property type="molecule type" value="Genomic_DNA"/>
</dbReference>